<dbReference type="EMBL" id="AUSU01008257">
    <property type="protein sequence ID" value="EPS59570.1"/>
    <property type="molecule type" value="Genomic_DNA"/>
</dbReference>
<evidence type="ECO:0000313" key="6">
    <source>
        <dbReference type="Proteomes" id="UP000015453"/>
    </source>
</evidence>
<evidence type="ECO:0000313" key="5">
    <source>
        <dbReference type="EMBL" id="EPS59570.1"/>
    </source>
</evidence>
<feature type="region of interest" description="Disordered" evidence="4">
    <location>
        <begin position="1"/>
        <end position="59"/>
    </location>
</feature>
<evidence type="ECO:0000256" key="4">
    <source>
        <dbReference type="SAM" id="MobiDB-lite"/>
    </source>
</evidence>
<accession>S8BY87</accession>
<feature type="non-terminal residue" evidence="5">
    <location>
        <position position="1"/>
    </location>
</feature>
<dbReference type="InterPro" id="IPR029688">
    <property type="entry name" value="ICR"/>
</dbReference>
<dbReference type="OrthoDB" id="1932291at2759"/>
<name>S8BY87_9LAMI</name>
<gene>
    <name evidence="5" type="ORF">M569_15237</name>
</gene>
<feature type="coiled-coil region" evidence="3">
    <location>
        <begin position="193"/>
        <end position="256"/>
    </location>
</feature>
<feature type="non-terminal residue" evidence="5">
    <location>
        <position position="297"/>
    </location>
</feature>
<dbReference type="PANTHER" id="PTHR34224">
    <property type="entry name" value="INTERACTOR OF CONSTITUTIVE ACTIVE ROPS 2, CHLOROPLASTIC-RELATED"/>
    <property type="match status" value="1"/>
</dbReference>
<proteinExistence type="inferred from homology"/>
<keyword evidence="6" id="KW-1185">Reference proteome</keyword>
<evidence type="ECO:0000256" key="1">
    <source>
        <dbReference type="ARBA" id="ARBA00009778"/>
    </source>
</evidence>
<dbReference type="AlphaFoldDB" id="S8BY87"/>
<comment type="caution">
    <text evidence="5">The sequence shown here is derived from an EMBL/GenBank/DDBJ whole genome shotgun (WGS) entry which is preliminary data.</text>
</comment>
<reference evidence="5 6" key="1">
    <citation type="journal article" date="2013" name="BMC Genomics">
        <title>The miniature genome of a carnivorous plant Genlisea aurea contains a low number of genes and short non-coding sequences.</title>
        <authorList>
            <person name="Leushkin E.V."/>
            <person name="Sutormin R.A."/>
            <person name="Nabieva E.R."/>
            <person name="Penin A.A."/>
            <person name="Kondrashov A.S."/>
            <person name="Logacheva M.D."/>
        </authorList>
    </citation>
    <scope>NUCLEOTIDE SEQUENCE [LARGE SCALE GENOMIC DNA]</scope>
</reference>
<protein>
    <submittedName>
        <fullName evidence="5">p70 protein</fullName>
    </submittedName>
</protein>
<dbReference type="Proteomes" id="UP000015453">
    <property type="component" value="Unassembled WGS sequence"/>
</dbReference>
<organism evidence="5 6">
    <name type="scientific">Genlisea aurea</name>
    <dbReference type="NCBI Taxonomy" id="192259"/>
    <lineage>
        <taxon>Eukaryota</taxon>
        <taxon>Viridiplantae</taxon>
        <taxon>Streptophyta</taxon>
        <taxon>Embryophyta</taxon>
        <taxon>Tracheophyta</taxon>
        <taxon>Spermatophyta</taxon>
        <taxon>Magnoliopsida</taxon>
        <taxon>eudicotyledons</taxon>
        <taxon>Gunneridae</taxon>
        <taxon>Pentapetalae</taxon>
        <taxon>asterids</taxon>
        <taxon>lamiids</taxon>
        <taxon>Lamiales</taxon>
        <taxon>Lentibulariaceae</taxon>
        <taxon>Genlisea</taxon>
    </lineage>
</organism>
<feature type="compositionally biased region" description="Basic and acidic residues" evidence="4">
    <location>
        <begin position="36"/>
        <end position="48"/>
    </location>
</feature>
<evidence type="ECO:0000256" key="2">
    <source>
        <dbReference type="ARBA" id="ARBA00023054"/>
    </source>
</evidence>
<sequence length="297" mass="33492">QRPSCPAATPKAIRKLKTPVSDSDSCLSPKLVASRTPKERSPKPRVTEIKASSMKSNKVSELESEVAHLQEELKMAKDQLNSSESLRSLYQLEVEEAKRKLASVSAKLDETEKQLGELSESEDARVQELRKISHDRDRVWQSELEAVQKQHAMDSAALASAINEMSRLKIQLEKTAHSEAAKSRQAEAAYAEIHTLRIELEETISLVKELREQLNDSRQSEARASAQSKQSENGEIDVLRNEVSDLRIALKGAERMYHEEYIQSTLDIRNAYGLLEQAKSDFLVKESALRDQLREAQ</sequence>
<comment type="similarity">
    <text evidence="1">Belongs to the ICR family.</text>
</comment>
<keyword evidence="2 3" id="KW-0175">Coiled coil</keyword>
<dbReference type="PANTHER" id="PTHR34224:SF4">
    <property type="entry name" value="INTERACTOR OF CONSTITUTIVE ACTIVE ROPS 2, CHLOROPLASTIC"/>
    <property type="match status" value="1"/>
</dbReference>
<evidence type="ECO:0000256" key="3">
    <source>
        <dbReference type="SAM" id="Coils"/>
    </source>
</evidence>